<proteinExistence type="predicted"/>
<evidence type="ECO:0000256" key="3">
    <source>
        <dbReference type="ARBA" id="ARBA00022989"/>
    </source>
</evidence>
<sequence length="291" mass="32627">MAHATGTCIGSVLVGDRAMSLIKWTINHIAPAFIVTSPVTSYVDQIWSIHKNRSSAGFSLDIPLIMLVSSITKYVDALLALTYSRPKAHMSPGRLFYWFGAHYDTPLLIQALVMCVVQVVLLHVALQNRPPVGAQHSLNQPFAGAKEGPQGFLVHRPYDFWQWRNQRPYWSFLAYYTAALAILQLLIGPNETYVQIQGFVALGVEAILPIPQILENHRLRSSKGFRVSVLVNWLIGDAFKMTYFFMSEGGIPWAFKLCGMFQAACDCYLGVQYWMYEQGTLRADDGVAKGF</sequence>
<dbReference type="GO" id="GO:0005802">
    <property type="term" value="C:trans-Golgi network"/>
    <property type="evidence" value="ECO:0007669"/>
    <property type="project" value="TreeGrafter"/>
</dbReference>
<organism evidence="5 6">
    <name type="scientific">Hortaea werneckii</name>
    <name type="common">Black yeast</name>
    <name type="synonym">Cladosporium werneckii</name>
    <dbReference type="NCBI Taxonomy" id="91943"/>
    <lineage>
        <taxon>Eukaryota</taxon>
        <taxon>Fungi</taxon>
        <taxon>Dikarya</taxon>
        <taxon>Ascomycota</taxon>
        <taxon>Pezizomycotina</taxon>
        <taxon>Dothideomycetes</taxon>
        <taxon>Dothideomycetidae</taxon>
        <taxon>Mycosphaerellales</taxon>
        <taxon>Teratosphaeriaceae</taxon>
        <taxon>Hortaea</taxon>
    </lineage>
</organism>
<keyword evidence="3" id="KW-1133">Transmembrane helix</keyword>
<dbReference type="GO" id="GO:0042147">
    <property type="term" value="P:retrograde transport, endosome to Golgi"/>
    <property type="evidence" value="ECO:0007669"/>
    <property type="project" value="TreeGrafter"/>
</dbReference>
<dbReference type="GO" id="GO:0005829">
    <property type="term" value="C:cytosol"/>
    <property type="evidence" value="ECO:0007669"/>
    <property type="project" value="GOC"/>
</dbReference>
<protein>
    <recommendedName>
        <fullName evidence="7">PQ loop repeat protein</fullName>
    </recommendedName>
</protein>
<dbReference type="VEuPathDB" id="FungiDB:BTJ68_08344"/>
<dbReference type="PANTHER" id="PTHR14856:SF9">
    <property type="entry name" value="PQ-LOOP REPEAT-CONTAINING PROTEIN 1"/>
    <property type="match status" value="1"/>
</dbReference>
<dbReference type="GO" id="GO:0005768">
    <property type="term" value="C:endosome"/>
    <property type="evidence" value="ECO:0007669"/>
    <property type="project" value="TreeGrafter"/>
</dbReference>
<reference evidence="5 6" key="1">
    <citation type="journal article" date="2018" name="BMC Genomics">
        <title>Genomic evidence for intraspecific hybridization in a clonal and extremely halotolerant yeast.</title>
        <authorList>
            <person name="Gostincar C."/>
            <person name="Stajich J.E."/>
            <person name="Zupancic J."/>
            <person name="Zalar P."/>
            <person name="Gunde-Cimerman N."/>
        </authorList>
    </citation>
    <scope>NUCLEOTIDE SEQUENCE [LARGE SCALE GENOMIC DNA]</scope>
    <source>
        <strain evidence="5 6">EXF-171</strain>
    </source>
</reference>
<dbReference type="AlphaFoldDB" id="A0A3M7G4Z9"/>
<keyword evidence="4" id="KW-0472">Membrane</keyword>
<dbReference type="InterPro" id="IPR052241">
    <property type="entry name" value="SLC66/Scramblase_ANY1"/>
</dbReference>
<evidence type="ECO:0000313" key="6">
    <source>
        <dbReference type="Proteomes" id="UP000281468"/>
    </source>
</evidence>
<gene>
    <name evidence="5" type="ORF">D0862_08581</name>
</gene>
<dbReference type="PANTHER" id="PTHR14856">
    <property type="entry name" value="PQ-LOOP REPEAT-CONTAINING PROTEIN 1-LIKE PROTEIN"/>
    <property type="match status" value="1"/>
</dbReference>
<dbReference type="GO" id="GO:0016020">
    <property type="term" value="C:membrane"/>
    <property type="evidence" value="ECO:0007669"/>
    <property type="project" value="UniProtKB-SubCell"/>
</dbReference>
<dbReference type="GO" id="GO:0045332">
    <property type="term" value="P:phospholipid translocation"/>
    <property type="evidence" value="ECO:0007669"/>
    <property type="project" value="TreeGrafter"/>
</dbReference>
<name>A0A3M7G4Z9_HORWE</name>
<keyword evidence="2" id="KW-0812">Transmembrane</keyword>
<evidence type="ECO:0000256" key="1">
    <source>
        <dbReference type="ARBA" id="ARBA00004141"/>
    </source>
</evidence>
<dbReference type="Pfam" id="PF04193">
    <property type="entry name" value="PQ-loop"/>
    <property type="match status" value="1"/>
</dbReference>
<dbReference type="FunFam" id="1.20.1280.290:FF:000005">
    <property type="entry name" value="PQ-loop repeat-containing protein 1"/>
    <property type="match status" value="1"/>
</dbReference>
<comment type="caution">
    <text evidence="5">The sequence shown here is derived from an EMBL/GenBank/DDBJ whole genome shotgun (WGS) entry which is preliminary data.</text>
</comment>
<accession>A0A3M7G4Z9</accession>
<dbReference type="Gene3D" id="1.20.1280.290">
    <property type="match status" value="1"/>
</dbReference>
<comment type="subcellular location">
    <subcellularLocation>
        <location evidence="1">Membrane</location>
        <topology evidence="1">Multi-pass membrane protein</topology>
    </subcellularLocation>
</comment>
<dbReference type="EMBL" id="QWIQ01000292">
    <property type="protein sequence ID" value="RMY96229.1"/>
    <property type="molecule type" value="Genomic_DNA"/>
</dbReference>
<dbReference type="InterPro" id="IPR006603">
    <property type="entry name" value="PQ-loop_rpt"/>
</dbReference>
<evidence type="ECO:0008006" key="7">
    <source>
        <dbReference type="Google" id="ProtNLM"/>
    </source>
</evidence>
<dbReference type="SMART" id="SM00679">
    <property type="entry name" value="CTNS"/>
    <property type="match status" value="2"/>
</dbReference>
<evidence type="ECO:0000313" key="5">
    <source>
        <dbReference type="EMBL" id="RMY96229.1"/>
    </source>
</evidence>
<dbReference type="Proteomes" id="UP000281468">
    <property type="component" value="Unassembled WGS sequence"/>
</dbReference>
<evidence type="ECO:0000256" key="4">
    <source>
        <dbReference type="ARBA" id="ARBA00023136"/>
    </source>
</evidence>
<evidence type="ECO:0000256" key="2">
    <source>
        <dbReference type="ARBA" id="ARBA00022692"/>
    </source>
</evidence>